<evidence type="ECO:0000256" key="7">
    <source>
        <dbReference type="ARBA" id="ARBA00022490"/>
    </source>
</evidence>
<dbReference type="InterPro" id="IPR001926">
    <property type="entry name" value="TrpB-like_PALP"/>
</dbReference>
<dbReference type="GO" id="GO:0030170">
    <property type="term" value="F:pyridoxal phosphate binding"/>
    <property type="evidence" value="ECO:0007669"/>
    <property type="project" value="InterPro"/>
</dbReference>
<gene>
    <name evidence="12" type="ORF">LECACI_7A002427</name>
</gene>
<dbReference type="GO" id="GO:0009097">
    <property type="term" value="P:isoleucine biosynthetic process"/>
    <property type="evidence" value="ECO:0007669"/>
    <property type="project" value="TreeGrafter"/>
</dbReference>
<dbReference type="Gene3D" id="3.40.50.1100">
    <property type="match status" value="2"/>
</dbReference>
<evidence type="ECO:0000256" key="9">
    <source>
        <dbReference type="ARBA" id="ARBA00023239"/>
    </source>
</evidence>
<sequence length="358" mass="37873">MDNSETKKPWIETPLIWSRTLSKAAGCNVFLKLENTQPSGAFKSRGIGHYMQQRLPKSNSQANGHTESVTSTHFFCSSGGNAGLACVHAAATLGCPSTIVVPMTTNAYMIGKLRDAGAKEVIQIGASWFEADQHLVNELLPKAKTSGESAVYVPPFDHPDIWTGNATMVEEIVKQLPVAERSYPVKPTSASSKETAPDAIVCSVGGGGLFCGVMQGLSTCAPTSKTKVLAVETVGADSLAQAVQKRELVTLPAITSIATTLGARTVARQAFAYASKSEKVCTAVLTDAEAVDACLRFADDERMLVEPSCGVSLAACYTGKVKQYLPDLNVDSRVVIVVCGGSNASLQGLADYKRQFSD</sequence>
<dbReference type="PANTHER" id="PTHR48078">
    <property type="entry name" value="THREONINE DEHYDRATASE, MITOCHONDRIAL-RELATED"/>
    <property type="match status" value="1"/>
</dbReference>
<evidence type="ECO:0000256" key="10">
    <source>
        <dbReference type="ARBA" id="ARBA00049406"/>
    </source>
</evidence>
<dbReference type="GO" id="GO:0006094">
    <property type="term" value="P:gluconeogenesis"/>
    <property type="evidence" value="ECO:0007669"/>
    <property type="project" value="UniProtKB-KW"/>
</dbReference>
<evidence type="ECO:0000313" key="12">
    <source>
        <dbReference type="EMBL" id="CAK3898929.1"/>
    </source>
</evidence>
<comment type="cofactor">
    <cofactor evidence="1">
        <name>pyridoxal 5'-phosphate</name>
        <dbReference type="ChEBI" id="CHEBI:597326"/>
    </cofactor>
</comment>
<comment type="caution">
    <text evidence="12">The sequence shown here is derived from an EMBL/GenBank/DDBJ whole genome shotgun (WGS) entry which is preliminary data.</text>
</comment>
<dbReference type="EC" id="4.3.1.17" evidence="5"/>
<keyword evidence="13" id="KW-1185">Reference proteome</keyword>
<protein>
    <recommendedName>
        <fullName evidence="5">L-serine ammonia-lyase</fullName>
        <ecNumber evidence="5">4.3.1.17</ecNumber>
    </recommendedName>
</protein>
<keyword evidence="8" id="KW-0663">Pyridoxal phosphate</keyword>
<dbReference type="InterPro" id="IPR050147">
    <property type="entry name" value="Ser/Thr_Dehydratase"/>
</dbReference>
<dbReference type="GO" id="GO:0006567">
    <property type="term" value="P:L-threonine catabolic process"/>
    <property type="evidence" value="ECO:0007669"/>
    <property type="project" value="TreeGrafter"/>
</dbReference>
<proteinExistence type="inferred from homology"/>
<evidence type="ECO:0000259" key="11">
    <source>
        <dbReference type="Pfam" id="PF00291"/>
    </source>
</evidence>
<dbReference type="InterPro" id="IPR000634">
    <property type="entry name" value="Ser/Thr_deHydtase_PyrdxlP-BS"/>
</dbReference>
<dbReference type="AlphaFoldDB" id="A0AAI8YUW4"/>
<dbReference type="FunFam" id="3.40.50.1100:FF:000040">
    <property type="entry name" value="L-serine dehydratase, putative"/>
    <property type="match status" value="1"/>
</dbReference>
<dbReference type="GO" id="GO:0003941">
    <property type="term" value="F:L-serine ammonia-lyase activity"/>
    <property type="evidence" value="ECO:0007669"/>
    <property type="project" value="UniProtKB-EC"/>
</dbReference>
<comment type="similarity">
    <text evidence="4">Belongs to the serine/threonine dehydratase family.</text>
</comment>
<dbReference type="InterPro" id="IPR036052">
    <property type="entry name" value="TrpB-like_PALP_sf"/>
</dbReference>
<evidence type="ECO:0000313" key="13">
    <source>
        <dbReference type="Proteomes" id="UP001296104"/>
    </source>
</evidence>
<dbReference type="SUPFAM" id="SSF53686">
    <property type="entry name" value="Tryptophan synthase beta subunit-like PLP-dependent enzymes"/>
    <property type="match status" value="1"/>
</dbReference>
<dbReference type="Proteomes" id="UP001296104">
    <property type="component" value="Unassembled WGS sequence"/>
</dbReference>
<dbReference type="PANTHER" id="PTHR48078:SF2">
    <property type="entry name" value="CATABOLIC L-SERINE_THREONINE DEHYDRATASE"/>
    <property type="match status" value="1"/>
</dbReference>
<evidence type="ECO:0000256" key="3">
    <source>
        <dbReference type="ARBA" id="ARBA00004742"/>
    </source>
</evidence>
<evidence type="ECO:0000256" key="4">
    <source>
        <dbReference type="ARBA" id="ARBA00010869"/>
    </source>
</evidence>
<dbReference type="GO" id="GO:0006565">
    <property type="term" value="P:L-serine catabolic process"/>
    <property type="evidence" value="ECO:0007669"/>
    <property type="project" value="TreeGrafter"/>
</dbReference>
<dbReference type="EMBL" id="CAVMBE010000010">
    <property type="protein sequence ID" value="CAK3898929.1"/>
    <property type="molecule type" value="Genomic_DNA"/>
</dbReference>
<reference evidence="12" key="1">
    <citation type="submission" date="2023-11" db="EMBL/GenBank/DDBJ databases">
        <authorList>
            <person name="Alioto T."/>
            <person name="Alioto T."/>
            <person name="Gomez Garrido J."/>
        </authorList>
    </citation>
    <scope>NUCLEOTIDE SEQUENCE</scope>
</reference>
<dbReference type="GO" id="GO:0005737">
    <property type="term" value="C:cytoplasm"/>
    <property type="evidence" value="ECO:0007669"/>
    <property type="project" value="UniProtKB-SubCell"/>
</dbReference>
<comment type="pathway">
    <text evidence="3">Carbohydrate biosynthesis; gluconeogenesis.</text>
</comment>
<keyword evidence="6" id="KW-0312">Gluconeogenesis</keyword>
<keyword evidence="7" id="KW-0963">Cytoplasm</keyword>
<evidence type="ECO:0000256" key="5">
    <source>
        <dbReference type="ARBA" id="ARBA00012093"/>
    </source>
</evidence>
<evidence type="ECO:0000256" key="8">
    <source>
        <dbReference type="ARBA" id="ARBA00022898"/>
    </source>
</evidence>
<name>A0AAI8YUW4_9PEZI</name>
<accession>A0AAI8YUW4</accession>
<keyword evidence="9" id="KW-0456">Lyase</keyword>
<dbReference type="GO" id="GO:0004794">
    <property type="term" value="F:threonine deaminase activity"/>
    <property type="evidence" value="ECO:0007669"/>
    <property type="project" value="TreeGrafter"/>
</dbReference>
<evidence type="ECO:0000256" key="2">
    <source>
        <dbReference type="ARBA" id="ARBA00004496"/>
    </source>
</evidence>
<dbReference type="PROSITE" id="PS00165">
    <property type="entry name" value="DEHYDRATASE_SER_THR"/>
    <property type="match status" value="1"/>
</dbReference>
<comment type="subcellular location">
    <subcellularLocation>
        <location evidence="2">Cytoplasm</location>
    </subcellularLocation>
</comment>
<evidence type="ECO:0000256" key="6">
    <source>
        <dbReference type="ARBA" id="ARBA00022432"/>
    </source>
</evidence>
<comment type="catalytic activity">
    <reaction evidence="10">
        <text>L-serine = pyruvate + NH4(+)</text>
        <dbReference type="Rhea" id="RHEA:19169"/>
        <dbReference type="ChEBI" id="CHEBI:15361"/>
        <dbReference type="ChEBI" id="CHEBI:28938"/>
        <dbReference type="ChEBI" id="CHEBI:33384"/>
        <dbReference type="EC" id="4.3.1.17"/>
    </reaction>
</comment>
<feature type="domain" description="Tryptophan synthase beta chain-like PALP" evidence="11">
    <location>
        <begin position="12"/>
        <end position="340"/>
    </location>
</feature>
<organism evidence="12 13">
    <name type="scientific">Lecanosticta acicola</name>
    <dbReference type="NCBI Taxonomy" id="111012"/>
    <lineage>
        <taxon>Eukaryota</taxon>
        <taxon>Fungi</taxon>
        <taxon>Dikarya</taxon>
        <taxon>Ascomycota</taxon>
        <taxon>Pezizomycotina</taxon>
        <taxon>Dothideomycetes</taxon>
        <taxon>Dothideomycetidae</taxon>
        <taxon>Mycosphaerellales</taxon>
        <taxon>Mycosphaerellaceae</taxon>
        <taxon>Lecanosticta</taxon>
    </lineage>
</organism>
<dbReference type="Pfam" id="PF00291">
    <property type="entry name" value="PALP"/>
    <property type="match status" value="1"/>
</dbReference>
<evidence type="ECO:0000256" key="1">
    <source>
        <dbReference type="ARBA" id="ARBA00001933"/>
    </source>
</evidence>